<proteinExistence type="predicted"/>
<dbReference type="OrthoDB" id="1779742at2"/>
<keyword evidence="1" id="KW-0812">Transmembrane</keyword>
<feature type="transmembrane region" description="Helical" evidence="1">
    <location>
        <begin position="413"/>
        <end position="436"/>
    </location>
</feature>
<keyword evidence="1" id="KW-0472">Membrane</keyword>
<protein>
    <submittedName>
        <fullName evidence="3">Phage-related protein</fullName>
    </submittedName>
</protein>
<dbReference type="STRING" id="571932.SAMN05421743_105224"/>
<dbReference type="Proteomes" id="UP000198584">
    <property type="component" value="Unassembled WGS sequence"/>
</dbReference>
<dbReference type="Pfam" id="PF20155">
    <property type="entry name" value="TMP_3"/>
    <property type="match status" value="1"/>
</dbReference>
<dbReference type="RefSeq" id="WP_093044420.1">
    <property type="nucleotide sequence ID" value="NZ_FNQR01000005.1"/>
</dbReference>
<dbReference type="InterPro" id="IPR013491">
    <property type="entry name" value="Tape_meas_N"/>
</dbReference>
<accession>A0A1H4C161</accession>
<name>A0A1H4C161_9BACI</name>
<keyword evidence="4" id="KW-1185">Reference proteome</keyword>
<dbReference type="PANTHER" id="PTHR37813">
    <property type="entry name" value="FELS-2 PROPHAGE PROTEIN"/>
    <property type="match status" value="1"/>
</dbReference>
<keyword evidence="1" id="KW-1133">Transmembrane helix</keyword>
<sequence>MANNVGSANVKITADDRQARKEVKGFFGFLKSTGKIAAGVAGGIAVFRGISEGIKRASGATIGANASMEQYQNTLSIVLKDSKKAADTLAWAEKFAAKTPFEIPGIVEATTRLETYGISAKDTLGTVGDMAAVMGKPLMQAVEAVADAQTGELERLKEFGITKDMLIEKSAEMGKKEVVNAKGQITDMEGFNEALFALMEERYQGGMEVQSKTFNGMISNVKDSMGTIARELSRPLFDNLKNGLKGVVPLLGSLASLVKGDVKGAGDTLVEAFGEDKANRIMGFFNGVRDGLNTLKTYTDMAKDAFKALFAIFAGNQEEGASLLIKLGLSPAMVQQIIAAINLIKQIINGFIQGTITRFQMMSQFIMQAWAIIWPFLQPLLNDIVAFIGSIVSQITSFWQENGAQIMTAVRNAFTFILTIIQAIMPAVLFIIQMVWTNIKGVIQGALSMIMGLIKIFSGVFTGDFSMMWEGVKQLFSGAIQFIWNLINLLMFGRIISGIKAFATKSIGWFRNLWQQAVNIFKNLDKHVWVIVKRFVSNIVNAISSFVSNVISRFNTMRAFGGRIFSSLWQAIRSTVSSMVNGVKTRISSMVTGFKHRVQGLYSNVKSKFISIKNAIMNPIRKAKNKIKGWVDQIKGFFGNLTTNIPMPHFNVSGSLNPKNWFKGDLPKLSVDWYAKGAIFTKPTLFNTPFGMKGFGEAGPEAALPLTKSVLGTIGAKIAGLMPTNNNLEVLDILRSIGPIVLQVPLNSRVLASETYEDIQEMIERDKKRKGEFEG</sequence>
<reference evidence="3 4" key="1">
    <citation type="submission" date="2016-10" db="EMBL/GenBank/DDBJ databases">
        <authorList>
            <person name="de Groot N.N."/>
        </authorList>
    </citation>
    <scope>NUCLEOTIDE SEQUENCE [LARGE SCALE GENOMIC DNA]</scope>
    <source>
        <strain evidence="3 4">CCM7597</strain>
    </source>
</reference>
<evidence type="ECO:0000259" key="2">
    <source>
        <dbReference type="Pfam" id="PF20155"/>
    </source>
</evidence>
<evidence type="ECO:0000313" key="4">
    <source>
        <dbReference type="Proteomes" id="UP000198584"/>
    </source>
</evidence>
<feature type="domain" description="Tape measure protein N-terminal" evidence="2">
    <location>
        <begin position="62"/>
        <end position="232"/>
    </location>
</feature>
<dbReference type="PANTHER" id="PTHR37813:SF1">
    <property type="entry name" value="FELS-2 PROPHAGE PROTEIN"/>
    <property type="match status" value="1"/>
</dbReference>
<feature type="transmembrane region" description="Helical" evidence="1">
    <location>
        <begin position="369"/>
        <end position="392"/>
    </location>
</feature>
<dbReference type="EMBL" id="FNQR01000005">
    <property type="protein sequence ID" value="SEA54053.1"/>
    <property type="molecule type" value="Genomic_DNA"/>
</dbReference>
<feature type="transmembrane region" description="Helical" evidence="1">
    <location>
        <begin position="442"/>
        <end position="463"/>
    </location>
</feature>
<evidence type="ECO:0000256" key="1">
    <source>
        <dbReference type="SAM" id="Phobius"/>
    </source>
</evidence>
<evidence type="ECO:0000313" key="3">
    <source>
        <dbReference type="EMBL" id="SEA54053.1"/>
    </source>
</evidence>
<dbReference type="SUPFAM" id="SSF48371">
    <property type="entry name" value="ARM repeat"/>
    <property type="match status" value="1"/>
</dbReference>
<dbReference type="AlphaFoldDB" id="A0A1H4C161"/>
<feature type="transmembrane region" description="Helical" evidence="1">
    <location>
        <begin position="475"/>
        <end position="496"/>
    </location>
</feature>
<dbReference type="Gene3D" id="1.20.120.20">
    <property type="entry name" value="Apolipoprotein"/>
    <property type="match status" value="1"/>
</dbReference>
<organism evidence="3 4">
    <name type="scientific">Thalassobacillus cyri</name>
    <dbReference type="NCBI Taxonomy" id="571932"/>
    <lineage>
        <taxon>Bacteria</taxon>
        <taxon>Bacillati</taxon>
        <taxon>Bacillota</taxon>
        <taxon>Bacilli</taxon>
        <taxon>Bacillales</taxon>
        <taxon>Bacillaceae</taxon>
        <taxon>Thalassobacillus</taxon>
    </lineage>
</organism>
<gene>
    <name evidence="3" type="ORF">SAMN05421743_105224</name>
</gene>
<dbReference type="InterPro" id="IPR016024">
    <property type="entry name" value="ARM-type_fold"/>
</dbReference>